<dbReference type="Gene3D" id="3.30.420.10">
    <property type="entry name" value="Ribonuclease H-like superfamily/Ribonuclease H"/>
    <property type="match status" value="1"/>
</dbReference>
<evidence type="ECO:0000313" key="6">
    <source>
        <dbReference type="Proteomes" id="UP000282674"/>
    </source>
</evidence>
<dbReference type="InterPro" id="IPR013520">
    <property type="entry name" value="Ribonucl_H"/>
</dbReference>
<dbReference type="RefSeq" id="WP_122192426.1">
    <property type="nucleotide sequence ID" value="NZ_JBHSKC010000016.1"/>
</dbReference>
<evidence type="ECO:0000313" key="5">
    <source>
        <dbReference type="EMBL" id="RMI47576.1"/>
    </source>
</evidence>
<dbReference type="SMART" id="SM00479">
    <property type="entry name" value="EXOIII"/>
    <property type="match status" value="1"/>
</dbReference>
<dbReference type="Proteomes" id="UP000282674">
    <property type="component" value="Unassembled WGS sequence"/>
</dbReference>
<dbReference type="GO" id="GO:0008408">
    <property type="term" value="F:3'-5' exonuclease activity"/>
    <property type="evidence" value="ECO:0007669"/>
    <property type="project" value="TreeGrafter"/>
</dbReference>
<feature type="domain" description="Exonuclease" evidence="4">
    <location>
        <begin position="7"/>
        <end position="196"/>
    </location>
</feature>
<keyword evidence="1" id="KW-0540">Nuclease</keyword>
<protein>
    <submittedName>
        <fullName evidence="5">DNA polymerase III subunit epsilon</fullName>
    </submittedName>
</protein>
<dbReference type="CDD" id="cd06127">
    <property type="entry name" value="DEDDh"/>
    <property type="match status" value="1"/>
</dbReference>
<dbReference type="GO" id="GO:0005829">
    <property type="term" value="C:cytosol"/>
    <property type="evidence" value="ECO:0007669"/>
    <property type="project" value="TreeGrafter"/>
</dbReference>
<dbReference type="EMBL" id="RFFG01000002">
    <property type="protein sequence ID" value="RMI47576.1"/>
    <property type="molecule type" value="Genomic_DNA"/>
</dbReference>
<sequence length="281" mass="30671">MSWHLGRMCPFDLETTGPAPETARIAQVYVGLVGGGQDPLDLCDLLVNPGIPMPDETAKIHGLTTEYLTEHGHPAAEAIGAIANDVAEALLRGIPVVGHNVRYDLTVLDRECRRYGLPTVDDLTGGALGPVIDTQILSKHVDKYRRRVSKEQGAQVLKTCAAAFDIPWDDDAAHGARADALIAARVAWRIGQYAAMPRADRPAAKGRRLEAFDVLQVDLPTLHATQKRLAVEQDRDLAAYFRGEAERSRDADEQIEFHTKAASCTGHWPLIPHTDTPTPLL</sequence>
<evidence type="ECO:0000256" key="3">
    <source>
        <dbReference type="ARBA" id="ARBA00022839"/>
    </source>
</evidence>
<keyword evidence="6" id="KW-1185">Reference proteome</keyword>
<evidence type="ECO:0000259" key="4">
    <source>
        <dbReference type="SMART" id="SM00479"/>
    </source>
</evidence>
<dbReference type="Pfam" id="PF00929">
    <property type="entry name" value="RNase_T"/>
    <property type="match status" value="1"/>
</dbReference>
<evidence type="ECO:0000256" key="2">
    <source>
        <dbReference type="ARBA" id="ARBA00022801"/>
    </source>
</evidence>
<dbReference type="AlphaFoldDB" id="A0A3M2MDN5"/>
<reference evidence="5 6" key="1">
    <citation type="submission" date="2018-10" db="EMBL/GenBank/DDBJ databases">
        <title>Isolation from soil.</title>
        <authorList>
            <person name="Hu J."/>
        </authorList>
    </citation>
    <scope>NUCLEOTIDE SEQUENCE [LARGE SCALE GENOMIC DNA]</scope>
    <source>
        <strain evidence="5 6">NEAU-Ht49</strain>
    </source>
</reference>
<accession>A0A3M2MDN5</accession>
<dbReference type="PANTHER" id="PTHR30231">
    <property type="entry name" value="DNA POLYMERASE III SUBUNIT EPSILON"/>
    <property type="match status" value="1"/>
</dbReference>
<proteinExistence type="predicted"/>
<keyword evidence="3" id="KW-0269">Exonuclease</keyword>
<evidence type="ECO:0000256" key="1">
    <source>
        <dbReference type="ARBA" id="ARBA00022722"/>
    </source>
</evidence>
<comment type="caution">
    <text evidence="5">The sequence shown here is derived from an EMBL/GenBank/DDBJ whole genome shotgun (WGS) entry which is preliminary data.</text>
</comment>
<organism evidence="5 6">
    <name type="scientific">Actinomadura harenae</name>
    <dbReference type="NCBI Taxonomy" id="2483351"/>
    <lineage>
        <taxon>Bacteria</taxon>
        <taxon>Bacillati</taxon>
        <taxon>Actinomycetota</taxon>
        <taxon>Actinomycetes</taxon>
        <taxon>Streptosporangiales</taxon>
        <taxon>Thermomonosporaceae</taxon>
        <taxon>Actinomadura</taxon>
    </lineage>
</organism>
<dbReference type="OrthoDB" id="9791657at2"/>
<keyword evidence="2" id="KW-0378">Hydrolase</keyword>
<dbReference type="InterPro" id="IPR036397">
    <property type="entry name" value="RNaseH_sf"/>
</dbReference>
<dbReference type="InterPro" id="IPR012337">
    <property type="entry name" value="RNaseH-like_sf"/>
</dbReference>
<gene>
    <name evidence="5" type="ORF">EBO15_01355</name>
</gene>
<dbReference type="PANTHER" id="PTHR30231:SF4">
    <property type="entry name" value="PROTEIN NEN2"/>
    <property type="match status" value="1"/>
</dbReference>
<dbReference type="SUPFAM" id="SSF53098">
    <property type="entry name" value="Ribonuclease H-like"/>
    <property type="match status" value="1"/>
</dbReference>
<name>A0A3M2MDN5_9ACTN</name>
<dbReference type="GO" id="GO:0003676">
    <property type="term" value="F:nucleic acid binding"/>
    <property type="evidence" value="ECO:0007669"/>
    <property type="project" value="InterPro"/>
</dbReference>